<gene>
    <name evidence="1" type="ORF">OHAE_3050</name>
</gene>
<name>A0A2P9HG86_9HYPH</name>
<proteinExistence type="predicted"/>
<dbReference type="EMBL" id="OOFM01000004">
    <property type="protein sequence ID" value="SPL63118.1"/>
    <property type="molecule type" value="Genomic_DNA"/>
</dbReference>
<dbReference type="AlphaFoldDB" id="A0A2P9HG86"/>
<dbReference type="Gene3D" id="2.30.30.240">
    <property type="entry name" value="PRC-barrel domain"/>
    <property type="match status" value="1"/>
</dbReference>
<accession>A0A2P9HG86</accession>
<organism evidence="1 2">
    <name type="scientific">Ochrobactrum soli</name>
    <dbReference type="NCBI Taxonomy" id="2448455"/>
    <lineage>
        <taxon>Bacteria</taxon>
        <taxon>Pseudomonadati</taxon>
        <taxon>Pseudomonadota</taxon>
        <taxon>Alphaproteobacteria</taxon>
        <taxon>Hyphomicrobiales</taxon>
        <taxon>Brucellaceae</taxon>
        <taxon>Brucella/Ochrobactrum group</taxon>
        <taxon>Ochrobactrum</taxon>
    </lineage>
</organism>
<dbReference type="Proteomes" id="UP000246073">
    <property type="component" value="Unassembled WGS sequence"/>
</dbReference>
<protein>
    <submittedName>
        <fullName evidence="1">Uncharacterized protein</fullName>
    </submittedName>
</protein>
<reference evidence="2" key="1">
    <citation type="submission" date="2017-12" db="EMBL/GenBank/DDBJ databases">
        <authorList>
            <person name="Diaz M."/>
        </authorList>
    </citation>
    <scope>NUCLEOTIDE SEQUENCE [LARGE SCALE GENOMIC DNA]</scope>
    <source>
        <strain evidence="2">FI11154</strain>
    </source>
</reference>
<evidence type="ECO:0000313" key="1">
    <source>
        <dbReference type="EMBL" id="SPL63118.1"/>
    </source>
</evidence>
<evidence type="ECO:0000313" key="2">
    <source>
        <dbReference type="Proteomes" id="UP000246073"/>
    </source>
</evidence>
<sequence>MGDGDIEGYIVSVGGFLGVGEKYVVVDPDAIEIVYSENDKKWSAKMNATKEQLEKATEFKYEGRWAK</sequence>